<dbReference type="InterPro" id="IPR004300">
    <property type="entry name" value="Glyco_hydro_57_N"/>
</dbReference>
<gene>
    <name evidence="5" type="ORF">HF841_02315</name>
</gene>
<evidence type="ECO:0000256" key="3">
    <source>
        <dbReference type="SAM" id="MobiDB-lite"/>
    </source>
</evidence>
<feature type="compositionally biased region" description="Basic and acidic residues" evidence="3">
    <location>
        <begin position="424"/>
        <end position="443"/>
    </location>
</feature>
<dbReference type="CDD" id="cd10795">
    <property type="entry name" value="GH57N_MJA1_like"/>
    <property type="match status" value="1"/>
</dbReference>
<dbReference type="SUPFAM" id="SSF88713">
    <property type="entry name" value="Glycoside hydrolase/deacetylase"/>
    <property type="match status" value="1"/>
</dbReference>
<proteinExistence type="inferred from homology"/>
<protein>
    <submittedName>
        <fullName evidence="5">Alpha-amylase</fullName>
    </submittedName>
</protein>
<comment type="similarity">
    <text evidence="1">Belongs to the glycosyl hydrolase 57 family.</text>
</comment>
<dbReference type="GO" id="GO:0005975">
    <property type="term" value="P:carbohydrate metabolic process"/>
    <property type="evidence" value="ECO:0007669"/>
    <property type="project" value="InterPro"/>
</dbReference>
<sequence length="477" mass="54413">MRTICLYFEIHQIIHLKRYRFFDIGTNHYYYDDYANETSINEVAERSYIPALNTLIEMVKNSDGAFKVALSISGVALEQLEIHAPAVIDLLHQLNDTGCCEFLAEPYSHGLSSLANEDCFKEEVMRQSAKMKQMFGKAPKVFRNSSLIYNDEIGAVVASMGFKGMLTEGAKHVLGWKSPHYVYHCNMNPNLKLLLRDFKLSDDISLRFSNSEWSEYPLFADKYISWIDAFPQEEQVINIFMELCSLGMSQPLSSNILEFLKALPACAKEKGITFSTPTEIVTKLKSVSQLDVPYPMSWVDEERDTSCWLGNVMQREAFNKLYSVAERVHICDDRRIKQDWDYLQASNNFRFMTTKNSGVGLNRGIYESPYDAFTNYMNILGDFIKRVDSLYPIDIDNEELNALLTTIKNQGDEIEELHKELEKTQHKLEKEKTAEKKKKEAKAAVKTAPKAAAKAAVKKTAAKKSVAKKAEPKKKAE</sequence>
<keyword evidence="2" id="KW-0119">Carbohydrate metabolism</keyword>
<dbReference type="GO" id="GO:0003824">
    <property type="term" value="F:catalytic activity"/>
    <property type="evidence" value="ECO:0007669"/>
    <property type="project" value="InterPro"/>
</dbReference>
<evidence type="ECO:0000313" key="6">
    <source>
        <dbReference type="Proteomes" id="UP000520291"/>
    </source>
</evidence>
<dbReference type="Pfam" id="PF03065">
    <property type="entry name" value="Glyco_hydro_57"/>
    <property type="match status" value="1"/>
</dbReference>
<name>A0A7X9S982_9BACE</name>
<dbReference type="AlphaFoldDB" id="A0A7X9S982"/>
<dbReference type="PANTHER" id="PTHR36306">
    <property type="entry name" value="ALPHA-AMYLASE-RELATED-RELATED"/>
    <property type="match status" value="1"/>
</dbReference>
<dbReference type="RefSeq" id="WP_168947093.1">
    <property type="nucleotide sequence ID" value="NZ_JABAGL010000002.1"/>
</dbReference>
<feature type="domain" description="Glycoside hydrolase family 57 N-terminal" evidence="4">
    <location>
        <begin position="6"/>
        <end position="290"/>
    </location>
</feature>
<dbReference type="EMBL" id="JABAGL010000002">
    <property type="protein sequence ID" value="NME84867.1"/>
    <property type="molecule type" value="Genomic_DNA"/>
</dbReference>
<dbReference type="InterPro" id="IPR052046">
    <property type="entry name" value="GH57_Enzymes"/>
</dbReference>
<dbReference type="InterPro" id="IPR011330">
    <property type="entry name" value="Glyco_hydro/deAcase_b/a-brl"/>
</dbReference>
<feature type="region of interest" description="Disordered" evidence="3">
    <location>
        <begin position="424"/>
        <end position="445"/>
    </location>
</feature>
<dbReference type="PANTHER" id="PTHR36306:SF1">
    <property type="entry name" value="ALPHA-AMYLASE-RELATED"/>
    <property type="match status" value="1"/>
</dbReference>
<evidence type="ECO:0000256" key="1">
    <source>
        <dbReference type="ARBA" id="ARBA00006821"/>
    </source>
</evidence>
<evidence type="ECO:0000259" key="4">
    <source>
        <dbReference type="Pfam" id="PF03065"/>
    </source>
</evidence>
<accession>A0A7X9S982</accession>
<reference evidence="5 6" key="1">
    <citation type="submission" date="2020-04" db="EMBL/GenBank/DDBJ databases">
        <authorList>
            <person name="Hitch T.C.A."/>
            <person name="Wylensek D."/>
            <person name="Clavel T."/>
        </authorList>
    </citation>
    <scope>NUCLEOTIDE SEQUENCE [LARGE SCALE GENOMIC DNA]</scope>
    <source>
        <strain evidence="5 6">WCA3-601-WT-5E</strain>
    </source>
</reference>
<comment type="caution">
    <text evidence="5">The sequence shown here is derived from an EMBL/GenBank/DDBJ whole genome shotgun (WGS) entry which is preliminary data.</text>
</comment>
<evidence type="ECO:0000313" key="5">
    <source>
        <dbReference type="EMBL" id="NME84867.1"/>
    </source>
</evidence>
<evidence type="ECO:0000256" key="2">
    <source>
        <dbReference type="ARBA" id="ARBA00023277"/>
    </source>
</evidence>
<dbReference type="Gene3D" id="3.20.110.20">
    <property type="match status" value="1"/>
</dbReference>
<organism evidence="5 6">
    <name type="scientific">Bacteroides eggerthii</name>
    <dbReference type="NCBI Taxonomy" id="28111"/>
    <lineage>
        <taxon>Bacteria</taxon>
        <taxon>Pseudomonadati</taxon>
        <taxon>Bacteroidota</taxon>
        <taxon>Bacteroidia</taxon>
        <taxon>Bacteroidales</taxon>
        <taxon>Bacteroidaceae</taxon>
        <taxon>Bacteroides</taxon>
    </lineage>
</organism>
<dbReference type="Proteomes" id="UP000520291">
    <property type="component" value="Unassembled WGS sequence"/>
</dbReference>